<comment type="caution">
    <text evidence="2">The sequence shown here is derived from an EMBL/GenBank/DDBJ whole genome shotgun (WGS) entry which is preliminary data.</text>
</comment>
<feature type="domain" description="DUF4935" evidence="1">
    <location>
        <begin position="18"/>
        <end position="186"/>
    </location>
</feature>
<organism evidence="2 3">
    <name type="scientific">Rhizobium laguerreae</name>
    <dbReference type="NCBI Taxonomy" id="1076926"/>
    <lineage>
        <taxon>Bacteria</taxon>
        <taxon>Pseudomonadati</taxon>
        <taxon>Pseudomonadota</taxon>
        <taxon>Alphaproteobacteria</taxon>
        <taxon>Hyphomicrobiales</taxon>
        <taxon>Rhizobiaceae</taxon>
        <taxon>Rhizobium/Agrobacterium group</taxon>
        <taxon>Rhizobium</taxon>
    </lineage>
</organism>
<reference evidence="2 3" key="1">
    <citation type="submission" date="2020-04" db="EMBL/GenBank/DDBJ databases">
        <title>Rhizobium bacterial biofertilizers improve the content of phenolic compounds of Lactuca sativa L. under non-saline and saline-stress conditions.</title>
        <authorList>
            <person name="Ayuso-Calles M."/>
            <person name="Garcia-Estevez I."/>
            <person name="Jimenez-Gomez A."/>
            <person name="Flores-Felix J.D."/>
            <person name="Escribano-Bailon M."/>
            <person name="Rivas R."/>
        </authorList>
    </citation>
    <scope>NUCLEOTIDE SEQUENCE [LARGE SCALE GENOMIC DNA]</scope>
    <source>
        <strain evidence="2 3">GPTR02</strain>
    </source>
</reference>
<evidence type="ECO:0000313" key="2">
    <source>
        <dbReference type="EMBL" id="NNH65880.1"/>
    </source>
</evidence>
<dbReference type="InterPro" id="IPR032557">
    <property type="entry name" value="DUF4935"/>
</dbReference>
<accession>A0A7Y2R7N6</accession>
<gene>
    <name evidence="2" type="ORF">HLI17_21785</name>
</gene>
<evidence type="ECO:0000259" key="1">
    <source>
        <dbReference type="Pfam" id="PF16289"/>
    </source>
</evidence>
<dbReference type="Proteomes" id="UP000530654">
    <property type="component" value="Unassembled WGS sequence"/>
</dbReference>
<proteinExistence type="predicted"/>
<dbReference type="Pfam" id="PF16289">
    <property type="entry name" value="PIN_12"/>
    <property type="match status" value="1"/>
</dbReference>
<dbReference type="EMBL" id="JABEQY010000020">
    <property type="protein sequence ID" value="NNH65880.1"/>
    <property type="molecule type" value="Genomic_DNA"/>
</dbReference>
<sequence length="379" mass="42482">MTREDVIAAIGEGRIGAVTIDTTVFDSKQKNFRQVDFRTIAQFRKRNTPVVITDVIASEMMAHLEVEAAETQRVLKTALRQNNLRWHRERPNNEAATLFLDRDPAAFAQSEFNDFVADVGAQVLPVSETPDGLSELFRRYFAVETPFAEKATRKQEFPDAAALLRLEAYAKQREKLVLCVAQDKAWKDFCDKSDHLVAVFPLNAALGMFSAAFEDEDLADKIVELWKAGTEEDFEQEVRDAIIERLTYVDFDVDADCSVEFEAEPMDAQLSEILKDTLTNPIVLAADDTTVTFSIEVDIAATFEAHFSFSIWDSVDKEHIGMGSESAETNSEVTMSLTIIADRDVSEGIQVHEISVSQRTFTVDFGYVEAFPADGPDDY</sequence>
<evidence type="ECO:0000313" key="3">
    <source>
        <dbReference type="Proteomes" id="UP000530654"/>
    </source>
</evidence>
<name>A0A7Y2R7N6_9HYPH</name>
<dbReference type="RefSeq" id="WP_170281673.1">
    <property type="nucleotide sequence ID" value="NZ_JABEQY010000020.1"/>
</dbReference>
<dbReference type="AlphaFoldDB" id="A0A7Y2R7N6"/>
<protein>
    <submittedName>
        <fullName evidence="2">DUF4935 domain-containing protein</fullName>
    </submittedName>
</protein>